<dbReference type="Proteomes" id="UP000663851">
    <property type="component" value="Unassembled WGS sequence"/>
</dbReference>
<comment type="caution">
    <text evidence="2">The sequence shown here is derived from an EMBL/GenBank/DDBJ whole genome shotgun (WGS) entry which is preliminary data.</text>
</comment>
<dbReference type="SUPFAM" id="SSF52047">
    <property type="entry name" value="RNI-like"/>
    <property type="match status" value="1"/>
</dbReference>
<organism evidence="2 3">
    <name type="scientific">Rotaria socialis</name>
    <dbReference type="NCBI Taxonomy" id="392032"/>
    <lineage>
        <taxon>Eukaryota</taxon>
        <taxon>Metazoa</taxon>
        <taxon>Spiralia</taxon>
        <taxon>Gnathifera</taxon>
        <taxon>Rotifera</taxon>
        <taxon>Eurotatoria</taxon>
        <taxon>Bdelloidea</taxon>
        <taxon>Philodinida</taxon>
        <taxon>Philodinidae</taxon>
        <taxon>Rotaria</taxon>
    </lineage>
</organism>
<evidence type="ECO:0000313" key="3">
    <source>
        <dbReference type="Proteomes" id="UP000663851"/>
    </source>
</evidence>
<name>A0A820M343_9BILA</name>
<gene>
    <name evidence="2" type="ORF">HFQ381_LOCUS17729</name>
</gene>
<dbReference type="SUPFAM" id="SSF81383">
    <property type="entry name" value="F-box domain"/>
    <property type="match status" value="1"/>
</dbReference>
<accession>A0A820M343</accession>
<dbReference type="InterPro" id="IPR036047">
    <property type="entry name" value="F-box-like_dom_sf"/>
</dbReference>
<protein>
    <recommendedName>
        <fullName evidence="1">F-box domain-containing protein</fullName>
    </recommendedName>
</protein>
<reference evidence="2" key="1">
    <citation type="submission" date="2021-02" db="EMBL/GenBank/DDBJ databases">
        <authorList>
            <person name="Nowell W R."/>
        </authorList>
    </citation>
    <scope>NUCLEOTIDE SEQUENCE</scope>
</reference>
<dbReference type="PROSITE" id="PS50181">
    <property type="entry name" value="FBOX"/>
    <property type="match status" value="1"/>
</dbReference>
<evidence type="ECO:0000259" key="1">
    <source>
        <dbReference type="PROSITE" id="PS50181"/>
    </source>
</evidence>
<proteinExistence type="predicted"/>
<dbReference type="InterPro" id="IPR001810">
    <property type="entry name" value="F-box_dom"/>
</dbReference>
<sequence>MSKSNLSSLLTLSVELVHLIFDYLDTRTILLSLGYVCPRLRAITNTYERLILNFRSISKSDFHHMCRIVRPENVISLILSNDDETPGQIELFLSLFDTRQFIRLRSLTVFAIEDDNLNRILNHAIHNSLISLSIERSHFSNHPSTTLNILSSAMSRPTLRKFKCTIDWLLSDSFIWPRESNIKHLTIDRCTYKQFCTILRHLSQLRTIVLRSFNLDIHNEYEYQSTSYPQLISLSMGRLFLSMDKIESFLCLTPSLVHLRLEGSADDAIFNDSRWEKLIRTKLPSLNRFDFCFRSQNRRVIELSAIQFRTPFWLNEKHWPINCVYDDIMEEVLLCSTPDFITRLEYNFNGPVVISTTIQNICNGQSSQYFFRRIVELELSQYLLDSLHFTSKLVDFSQVMELRILLSDRQKFISKTQEQLINLLKETNHIRSLKILFEHGSIIDFLLIENICSLVPHHVKHLDIEAKTLADIYLIIERLQHLSSITFRRLPFSLLPVTEWNTQLKRDVVYRYNQDSLHIWLDKSPTEGNRTETFEKATCLCDTLKS</sequence>
<evidence type="ECO:0000313" key="2">
    <source>
        <dbReference type="EMBL" id="CAF4366107.1"/>
    </source>
</evidence>
<feature type="domain" description="F-box" evidence="1">
    <location>
        <begin position="6"/>
        <end position="54"/>
    </location>
</feature>
<dbReference type="EMBL" id="CAJOBO010001330">
    <property type="protein sequence ID" value="CAF4366107.1"/>
    <property type="molecule type" value="Genomic_DNA"/>
</dbReference>
<dbReference type="AlphaFoldDB" id="A0A820M343"/>